<name>A0A8H4A5P1_GIGMA</name>
<comment type="caution">
    <text evidence="1">The sequence shown here is derived from an EMBL/GenBank/DDBJ whole genome shotgun (WGS) entry which is preliminary data.</text>
</comment>
<evidence type="ECO:0000313" key="2">
    <source>
        <dbReference type="Proteomes" id="UP000439903"/>
    </source>
</evidence>
<proteinExistence type="predicted"/>
<gene>
    <name evidence="1" type="ORF">F8M41_006913</name>
</gene>
<sequence length="162" mass="19142">MSDYEESHLDRRSNKNYVKTQLNAYISKLKSTKKYEIVEPISIDRAEWLAYIRSSKELSEKLKSDAEFAYVGALFKHIKANLEDSIVETSNTQMNQVKQAYNYIHCLISKFEDQKILMTKWNPLLNKVGITFQLLYCSNSIRKTNFILYDEFINQFINECNR</sequence>
<dbReference type="Proteomes" id="UP000439903">
    <property type="component" value="Unassembled WGS sequence"/>
</dbReference>
<protein>
    <submittedName>
        <fullName evidence="1">Uncharacterized protein</fullName>
    </submittedName>
</protein>
<organism evidence="1 2">
    <name type="scientific">Gigaspora margarita</name>
    <dbReference type="NCBI Taxonomy" id="4874"/>
    <lineage>
        <taxon>Eukaryota</taxon>
        <taxon>Fungi</taxon>
        <taxon>Fungi incertae sedis</taxon>
        <taxon>Mucoromycota</taxon>
        <taxon>Glomeromycotina</taxon>
        <taxon>Glomeromycetes</taxon>
        <taxon>Diversisporales</taxon>
        <taxon>Gigasporaceae</taxon>
        <taxon>Gigaspora</taxon>
    </lineage>
</organism>
<dbReference type="AlphaFoldDB" id="A0A8H4A5P1"/>
<dbReference type="OrthoDB" id="10376818at2759"/>
<accession>A0A8H4A5P1</accession>
<dbReference type="EMBL" id="WTPW01001689">
    <property type="protein sequence ID" value="KAF0420758.1"/>
    <property type="molecule type" value="Genomic_DNA"/>
</dbReference>
<keyword evidence="2" id="KW-1185">Reference proteome</keyword>
<evidence type="ECO:0000313" key="1">
    <source>
        <dbReference type="EMBL" id="KAF0420758.1"/>
    </source>
</evidence>
<reference evidence="1 2" key="1">
    <citation type="journal article" date="2019" name="Environ. Microbiol.">
        <title>At the nexus of three kingdoms: the genome of the mycorrhizal fungus Gigaspora margarita provides insights into plant, endobacterial and fungal interactions.</title>
        <authorList>
            <person name="Venice F."/>
            <person name="Ghignone S."/>
            <person name="Salvioli di Fossalunga A."/>
            <person name="Amselem J."/>
            <person name="Novero M."/>
            <person name="Xianan X."/>
            <person name="Sedzielewska Toro K."/>
            <person name="Morin E."/>
            <person name="Lipzen A."/>
            <person name="Grigoriev I.V."/>
            <person name="Henrissat B."/>
            <person name="Martin F.M."/>
            <person name="Bonfante P."/>
        </authorList>
    </citation>
    <scope>NUCLEOTIDE SEQUENCE [LARGE SCALE GENOMIC DNA]</scope>
    <source>
        <strain evidence="1 2">BEG34</strain>
    </source>
</reference>